<organism evidence="2 3">
    <name type="scientific">Zongyangia hominis</name>
    <dbReference type="NCBI Taxonomy" id="2763677"/>
    <lineage>
        <taxon>Bacteria</taxon>
        <taxon>Bacillati</taxon>
        <taxon>Bacillota</taxon>
        <taxon>Clostridia</taxon>
        <taxon>Eubacteriales</taxon>
        <taxon>Oscillospiraceae</taxon>
        <taxon>Zongyangia</taxon>
    </lineage>
</organism>
<keyword evidence="1" id="KW-0378">Hydrolase</keyword>
<dbReference type="EMBL" id="JACRTC010000002">
    <property type="protein sequence ID" value="MBC8569950.1"/>
    <property type="molecule type" value="Genomic_DNA"/>
</dbReference>
<dbReference type="Pfam" id="PF10926">
    <property type="entry name" value="DUF2800"/>
    <property type="match status" value="1"/>
</dbReference>
<dbReference type="AlphaFoldDB" id="A0A926EBE2"/>
<protein>
    <submittedName>
        <fullName evidence="2">DUF2800 domain-containing protein</fullName>
    </submittedName>
</protein>
<proteinExistence type="predicted"/>
<dbReference type="InterPro" id="IPR021229">
    <property type="entry name" value="DUF2800"/>
</dbReference>
<dbReference type="Gene3D" id="3.90.320.10">
    <property type="match status" value="1"/>
</dbReference>
<dbReference type="RefSeq" id="WP_262397051.1">
    <property type="nucleotide sequence ID" value="NZ_JACRTC010000002.1"/>
</dbReference>
<gene>
    <name evidence="2" type="ORF">H8709_03815</name>
</gene>
<evidence type="ECO:0000256" key="1">
    <source>
        <dbReference type="ARBA" id="ARBA00022801"/>
    </source>
</evidence>
<comment type="caution">
    <text evidence="2">The sequence shown here is derived from an EMBL/GenBank/DDBJ whole genome shotgun (WGS) entry which is preliminary data.</text>
</comment>
<dbReference type="GO" id="GO:0016787">
    <property type="term" value="F:hydrolase activity"/>
    <property type="evidence" value="ECO:0007669"/>
    <property type="project" value="UniProtKB-KW"/>
</dbReference>
<keyword evidence="3" id="KW-1185">Reference proteome</keyword>
<dbReference type="Proteomes" id="UP000660861">
    <property type="component" value="Unassembled WGS sequence"/>
</dbReference>
<name>A0A926EBE2_9FIRM</name>
<reference evidence="2" key="1">
    <citation type="submission" date="2020-08" db="EMBL/GenBank/DDBJ databases">
        <title>Genome public.</title>
        <authorList>
            <person name="Liu C."/>
            <person name="Sun Q."/>
        </authorList>
    </citation>
    <scope>NUCLEOTIDE SEQUENCE</scope>
    <source>
        <strain evidence="2">NSJ-54</strain>
    </source>
</reference>
<evidence type="ECO:0000313" key="2">
    <source>
        <dbReference type="EMBL" id="MBC8569950.1"/>
    </source>
</evidence>
<evidence type="ECO:0000313" key="3">
    <source>
        <dbReference type="Proteomes" id="UP000660861"/>
    </source>
</evidence>
<accession>A0A926EBE2</accession>
<sequence>MATKHAVLSASSSERWLNCPPSARLCETYEDKSSDYAAEGTDAHALAEARLKQALGIPTEDPVENLTWYNAEMEDCAQGYAAYVVELLETAKQTCSDPVVMIEQRVDFSRWVPGGFGTGDCICIAEGLLNIVDLKYGAGIEVSADHNPQMMLYALGALEIFDGIYDIDTVRMTIYQPRKSNISIFEMSKDALLTWADTELTEKARLAYEGQGNFSCGEWCRFCKAKAECRERAIYNLRLAQYDFLNPALLQDEEIADILGRIDALTSWASDVKEYALQQAISGKEWTGWKLVEGRSNRKYTSEADVAAAVESVGLDPYERKVLGVTAMQKLLGKTRFEELLSPYIEKPQGKPTLVLESDKRPAMNTAKNDFMEEF</sequence>
<dbReference type="InterPro" id="IPR011604">
    <property type="entry name" value="PDDEXK-like_dom_sf"/>
</dbReference>